<protein>
    <submittedName>
        <fullName evidence="3">CPBP family intramembrane metalloprotease</fullName>
    </submittedName>
</protein>
<dbReference type="GO" id="GO:0008237">
    <property type="term" value="F:metallopeptidase activity"/>
    <property type="evidence" value="ECO:0007669"/>
    <property type="project" value="UniProtKB-KW"/>
</dbReference>
<feature type="transmembrane region" description="Helical" evidence="1">
    <location>
        <begin position="35"/>
        <end position="54"/>
    </location>
</feature>
<comment type="caution">
    <text evidence="3">The sequence shown here is derived from an EMBL/GenBank/DDBJ whole genome shotgun (WGS) entry which is preliminary data.</text>
</comment>
<keyword evidence="3" id="KW-0645">Protease</keyword>
<dbReference type="InterPro" id="IPR003675">
    <property type="entry name" value="Rce1/LyrA-like_dom"/>
</dbReference>
<dbReference type="GO" id="GO:0004175">
    <property type="term" value="F:endopeptidase activity"/>
    <property type="evidence" value="ECO:0007669"/>
    <property type="project" value="UniProtKB-ARBA"/>
</dbReference>
<evidence type="ECO:0000313" key="3">
    <source>
        <dbReference type="EMBL" id="OYO18308.1"/>
    </source>
</evidence>
<keyword evidence="1" id="KW-0472">Membrane</keyword>
<dbReference type="OrthoDB" id="4407663at2"/>
<evidence type="ECO:0000259" key="2">
    <source>
        <dbReference type="Pfam" id="PF02517"/>
    </source>
</evidence>
<feature type="domain" description="CAAX prenyl protease 2/Lysostaphin resistance protein A-like" evidence="2">
    <location>
        <begin position="140"/>
        <end position="226"/>
    </location>
</feature>
<accession>A0A255GR77</accession>
<dbReference type="GO" id="GO:0080120">
    <property type="term" value="P:CAAX-box protein maturation"/>
    <property type="evidence" value="ECO:0007669"/>
    <property type="project" value="UniProtKB-ARBA"/>
</dbReference>
<dbReference type="Proteomes" id="UP000216311">
    <property type="component" value="Unassembled WGS sequence"/>
</dbReference>
<feature type="transmembrane region" description="Helical" evidence="1">
    <location>
        <begin position="96"/>
        <end position="121"/>
    </location>
</feature>
<dbReference type="Pfam" id="PF02517">
    <property type="entry name" value="Rce1-like"/>
    <property type="match status" value="1"/>
</dbReference>
<sequence length="240" mass="25218">MNPVGEVRSFLRASLVDPVPRDHRESVARLRRRRIVVAGVLLAGAITLGLALTIRPGDPLFYPATLGVAALWAGGAFASGRLHLGRANTRSGRHDGFAVLQGFLLGAALLGVFCAGALVIAQIPLLRDPVESLLDHARFGSLWVVALITALNGISEELFFRGAVFAALPRRWNLLGSTVLYAASTLLSGVPLLTFAAASLGLLAGAQRRVTGGVLGPIVSHLTWSLGMLFLLPLVLTHGG</sequence>
<feature type="transmembrane region" description="Helical" evidence="1">
    <location>
        <begin position="60"/>
        <end position="84"/>
    </location>
</feature>
<gene>
    <name evidence="3" type="ORF">CGZ93_15030</name>
</gene>
<feature type="transmembrane region" description="Helical" evidence="1">
    <location>
        <begin position="172"/>
        <end position="198"/>
    </location>
</feature>
<reference evidence="3 4" key="1">
    <citation type="submission" date="2017-07" db="EMBL/GenBank/DDBJ databases">
        <title>Draft whole genome sequences of clinical Proprionibacteriaceae strains.</title>
        <authorList>
            <person name="Bernier A.-M."/>
            <person name="Bernard K."/>
            <person name="Domingo M.-C."/>
        </authorList>
    </citation>
    <scope>NUCLEOTIDE SEQUENCE [LARGE SCALE GENOMIC DNA]</scope>
    <source>
        <strain evidence="3 4">NML 130396</strain>
    </source>
</reference>
<dbReference type="GO" id="GO:0006508">
    <property type="term" value="P:proteolysis"/>
    <property type="evidence" value="ECO:0007669"/>
    <property type="project" value="UniProtKB-KW"/>
</dbReference>
<proteinExistence type="predicted"/>
<keyword evidence="4" id="KW-1185">Reference proteome</keyword>
<evidence type="ECO:0000256" key="1">
    <source>
        <dbReference type="SAM" id="Phobius"/>
    </source>
</evidence>
<organism evidence="3 4">
    <name type="scientific">Enemella dayhoffiae</name>
    <dbReference type="NCBI Taxonomy" id="2016507"/>
    <lineage>
        <taxon>Bacteria</taxon>
        <taxon>Bacillati</taxon>
        <taxon>Actinomycetota</taxon>
        <taxon>Actinomycetes</taxon>
        <taxon>Propionibacteriales</taxon>
        <taxon>Propionibacteriaceae</taxon>
        <taxon>Enemella</taxon>
    </lineage>
</organism>
<feature type="transmembrane region" description="Helical" evidence="1">
    <location>
        <begin position="218"/>
        <end position="236"/>
    </location>
</feature>
<dbReference type="RefSeq" id="WP_094364973.1">
    <property type="nucleotide sequence ID" value="NZ_NMVQ01000044.1"/>
</dbReference>
<keyword evidence="1" id="KW-0812">Transmembrane</keyword>
<keyword evidence="1" id="KW-1133">Transmembrane helix</keyword>
<keyword evidence="3" id="KW-0378">Hydrolase</keyword>
<keyword evidence="3" id="KW-0482">Metalloprotease</keyword>
<evidence type="ECO:0000313" key="4">
    <source>
        <dbReference type="Proteomes" id="UP000216311"/>
    </source>
</evidence>
<dbReference type="AlphaFoldDB" id="A0A255GR77"/>
<name>A0A255GR77_9ACTN</name>
<dbReference type="EMBL" id="NMVQ01000044">
    <property type="protein sequence ID" value="OYO18308.1"/>
    <property type="molecule type" value="Genomic_DNA"/>
</dbReference>